<sequence length="240" mass="26367">MSPLAVEAKIGKPISTMEIADRSVIIYADQRKLEFKSGKLVSENGVKLQAPTASLLNAQDNSELKIDIPVIRNDMTITESIQAEEQAADQLDQLYNFGGINDNLDAAIENYESAHTSSPTNQAREHLRDVLIGFILEIIITYIVLQIAFSLSGFPCLFYQIASLSLAVAVVGAGLDYLLSIGLLNPIRLGLSFMLLLILIRQFTDVREWATAIRIAILARMISIALMWLSLAGLMVLFGL</sequence>
<keyword evidence="1" id="KW-0812">Transmembrane</keyword>
<dbReference type="Proteomes" id="UP001225316">
    <property type="component" value="Unassembled WGS sequence"/>
</dbReference>
<keyword evidence="1" id="KW-0472">Membrane</keyword>
<protein>
    <submittedName>
        <fullName evidence="2">Uncharacterized protein</fullName>
    </submittedName>
</protein>
<evidence type="ECO:0000313" key="3">
    <source>
        <dbReference type="Proteomes" id="UP001225316"/>
    </source>
</evidence>
<proteinExistence type="predicted"/>
<feature type="transmembrane region" description="Helical" evidence="1">
    <location>
        <begin position="157"/>
        <end position="179"/>
    </location>
</feature>
<dbReference type="RefSeq" id="WP_308948714.1">
    <property type="nucleotide sequence ID" value="NZ_JARXHW010000005.1"/>
</dbReference>
<gene>
    <name evidence="2" type="ORF">QEH52_03770</name>
</gene>
<organism evidence="2 3">
    <name type="scientific">Thalassobacterium maritimum</name>
    <dbReference type="NCBI Taxonomy" id="3041265"/>
    <lineage>
        <taxon>Bacteria</taxon>
        <taxon>Pseudomonadati</taxon>
        <taxon>Verrucomicrobiota</taxon>
        <taxon>Opitutia</taxon>
        <taxon>Puniceicoccales</taxon>
        <taxon>Coraliomargaritaceae</taxon>
        <taxon>Thalassobacterium</taxon>
    </lineage>
</organism>
<name>A0ABU1ASL8_9BACT</name>
<accession>A0ABU1ASL8</accession>
<evidence type="ECO:0000256" key="1">
    <source>
        <dbReference type="SAM" id="Phobius"/>
    </source>
</evidence>
<reference evidence="2 3" key="1">
    <citation type="submission" date="2023-04" db="EMBL/GenBank/DDBJ databases">
        <title>A novel bacteria isolated from coastal sediment.</title>
        <authorList>
            <person name="Liu X.-J."/>
            <person name="Du Z.-J."/>
        </authorList>
    </citation>
    <scope>NUCLEOTIDE SEQUENCE [LARGE SCALE GENOMIC DNA]</scope>
    <source>
        <strain evidence="2 3">SDUM461003</strain>
    </source>
</reference>
<comment type="caution">
    <text evidence="2">The sequence shown here is derived from an EMBL/GenBank/DDBJ whole genome shotgun (WGS) entry which is preliminary data.</text>
</comment>
<feature type="transmembrane region" description="Helical" evidence="1">
    <location>
        <begin position="215"/>
        <end position="238"/>
    </location>
</feature>
<evidence type="ECO:0000313" key="2">
    <source>
        <dbReference type="EMBL" id="MDQ8206612.1"/>
    </source>
</evidence>
<keyword evidence="3" id="KW-1185">Reference proteome</keyword>
<keyword evidence="1" id="KW-1133">Transmembrane helix</keyword>
<dbReference type="EMBL" id="JARXHW010000005">
    <property type="protein sequence ID" value="MDQ8206612.1"/>
    <property type="molecule type" value="Genomic_DNA"/>
</dbReference>
<feature type="transmembrane region" description="Helical" evidence="1">
    <location>
        <begin position="130"/>
        <end position="151"/>
    </location>
</feature>